<dbReference type="Proteomes" id="UP000428260">
    <property type="component" value="Chromosome"/>
</dbReference>
<keyword evidence="3" id="KW-1185">Reference proteome</keyword>
<organism evidence="2 3">
    <name type="scientific">Maribellus comscasis</name>
    <dbReference type="NCBI Taxonomy" id="2681766"/>
    <lineage>
        <taxon>Bacteria</taxon>
        <taxon>Pseudomonadati</taxon>
        <taxon>Bacteroidota</taxon>
        <taxon>Bacteroidia</taxon>
        <taxon>Marinilabiliales</taxon>
        <taxon>Prolixibacteraceae</taxon>
        <taxon>Maribellus</taxon>
    </lineage>
</organism>
<keyword evidence="1" id="KW-0812">Transmembrane</keyword>
<reference evidence="2 3" key="1">
    <citation type="submission" date="2019-11" db="EMBL/GenBank/DDBJ databases">
        <authorList>
            <person name="Zheng R.K."/>
            <person name="Sun C.M."/>
        </authorList>
    </citation>
    <scope>NUCLEOTIDE SEQUENCE [LARGE SCALE GENOMIC DNA]</scope>
    <source>
        <strain evidence="2 3">WC007</strain>
    </source>
</reference>
<dbReference type="KEGG" id="mcos:GM418_10505"/>
<name>A0A6I6JNP4_9BACT</name>
<gene>
    <name evidence="2" type="ORF">GM418_10505</name>
</gene>
<sequence>MGRNSIQKFIDGFDVDSKAYFVIALVATLVVAGMLMINSKLEQRNNIVCLQTESSEIKVQQ</sequence>
<dbReference type="EMBL" id="CP046401">
    <property type="protein sequence ID" value="QGY44071.1"/>
    <property type="molecule type" value="Genomic_DNA"/>
</dbReference>
<evidence type="ECO:0000256" key="1">
    <source>
        <dbReference type="SAM" id="Phobius"/>
    </source>
</evidence>
<keyword evidence="1" id="KW-0472">Membrane</keyword>
<dbReference type="AlphaFoldDB" id="A0A6I6JNP4"/>
<accession>A0A6I6JNP4</accession>
<evidence type="ECO:0000313" key="2">
    <source>
        <dbReference type="EMBL" id="QGY44071.1"/>
    </source>
</evidence>
<proteinExistence type="predicted"/>
<keyword evidence="1" id="KW-1133">Transmembrane helix</keyword>
<feature type="transmembrane region" description="Helical" evidence="1">
    <location>
        <begin position="20"/>
        <end position="37"/>
    </location>
</feature>
<protein>
    <submittedName>
        <fullName evidence="2">Uncharacterized protein</fullName>
    </submittedName>
</protein>
<dbReference type="RefSeq" id="WP_158865824.1">
    <property type="nucleotide sequence ID" value="NZ_CP046401.1"/>
</dbReference>
<evidence type="ECO:0000313" key="3">
    <source>
        <dbReference type="Proteomes" id="UP000428260"/>
    </source>
</evidence>